<evidence type="ECO:0008006" key="10">
    <source>
        <dbReference type="Google" id="ProtNLM"/>
    </source>
</evidence>
<comment type="subcellular location">
    <subcellularLocation>
        <location evidence="1">Membrane</location>
        <topology evidence="1">Multi-pass membrane protein</topology>
    </subcellularLocation>
</comment>
<feature type="transmembrane region" description="Helical" evidence="6">
    <location>
        <begin position="225"/>
        <end position="247"/>
    </location>
</feature>
<feature type="transmembrane region" description="Helical" evidence="6">
    <location>
        <begin position="45"/>
        <end position="64"/>
    </location>
</feature>
<dbReference type="Proteomes" id="UP000014760">
    <property type="component" value="Unassembled WGS sequence"/>
</dbReference>
<feature type="non-terminal residue" evidence="7">
    <location>
        <position position="1"/>
    </location>
</feature>
<reference evidence="7 9" key="2">
    <citation type="journal article" date="2013" name="Nature">
        <title>Insights into bilaterian evolution from three spiralian genomes.</title>
        <authorList>
            <person name="Simakov O."/>
            <person name="Marletaz F."/>
            <person name="Cho S.J."/>
            <person name="Edsinger-Gonzales E."/>
            <person name="Havlak P."/>
            <person name="Hellsten U."/>
            <person name="Kuo D.H."/>
            <person name="Larsson T."/>
            <person name="Lv J."/>
            <person name="Arendt D."/>
            <person name="Savage R."/>
            <person name="Osoegawa K."/>
            <person name="de Jong P."/>
            <person name="Grimwood J."/>
            <person name="Chapman J.A."/>
            <person name="Shapiro H."/>
            <person name="Aerts A."/>
            <person name="Otillar R.P."/>
            <person name="Terry A.Y."/>
            <person name="Boore J.L."/>
            <person name="Grigoriev I.V."/>
            <person name="Lindberg D.R."/>
            <person name="Seaver E.C."/>
            <person name="Weisblat D.A."/>
            <person name="Putnam N.H."/>
            <person name="Rokhsar D.S."/>
        </authorList>
    </citation>
    <scope>NUCLEOTIDE SEQUENCE</scope>
    <source>
        <strain evidence="7 9">I ESC-2004</strain>
    </source>
</reference>
<dbReference type="GO" id="GO:0005385">
    <property type="term" value="F:zinc ion transmembrane transporter activity"/>
    <property type="evidence" value="ECO:0007669"/>
    <property type="project" value="TreeGrafter"/>
</dbReference>
<dbReference type="PANTHER" id="PTHR11040">
    <property type="entry name" value="ZINC/IRON TRANSPORTER"/>
    <property type="match status" value="1"/>
</dbReference>
<dbReference type="GO" id="GO:0005886">
    <property type="term" value="C:plasma membrane"/>
    <property type="evidence" value="ECO:0007669"/>
    <property type="project" value="TreeGrafter"/>
</dbReference>
<feature type="transmembrane region" description="Helical" evidence="6">
    <location>
        <begin position="325"/>
        <end position="342"/>
    </location>
</feature>
<organism evidence="7">
    <name type="scientific">Capitella teleta</name>
    <name type="common">Polychaete worm</name>
    <dbReference type="NCBI Taxonomy" id="283909"/>
    <lineage>
        <taxon>Eukaryota</taxon>
        <taxon>Metazoa</taxon>
        <taxon>Spiralia</taxon>
        <taxon>Lophotrochozoa</taxon>
        <taxon>Annelida</taxon>
        <taxon>Polychaeta</taxon>
        <taxon>Sedentaria</taxon>
        <taxon>Scolecida</taxon>
        <taxon>Capitellidae</taxon>
        <taxon>Capitella</taxon>
    </lineage>
</organism>
<evidence type="ECO:0000313" key="9">
    <source>
        <dbReference type="Proteomes" id="UP000014760"/>
    </source>
</evidence>
<dbReference type="EMBL" id="AMQN01015394">
    <property type="status" value="NOT_ANNOTATED_CDS"/>
    <property type="molecule type" value="Genomic_DNA"/>
</dbReference>
<dbReference type="FunCoup" id="R7T5N5">
    <property type="interactions" value="205"/>
</dbReference>
<feature type="transmembrane region" description="Helical" evidence="6">
    <location>
        <begin position="6"/>
        <end position="24"/>
    </location>
</feature>
<gene>
    <name evidence="7" type="ORF">CAPTEDRAFT_21261</name>
</gene>
<evidence type="ECO:0000256" key="1">
    <source>
        <dbReference type="ARBA" id="ARBA00004141"/>
    </source>
</evidence>
<keyword evidence="3 6" id="KW-1133">Transmembrane helix</keyword>
<keyword evidence="2 6" id="KW-0812">Transmembrane</keyword>
<evidence type="ECO:0000313" key="7">
    <source>
        <dbReference type="EMBL" id="ELT88473.1"/>
    </source>
</evidence>
<evidence type="ECO:0000256" key="2">
    <source>
        <dbReference type="ARBA" id="ARBA00022692"/>
    </source>
</evidence>
<evidence type="ECO:0000256" key="5">
    <source>
        <dbReference type="SAM" id="MobiDB-lite"/>
    </source>
</evidence>
<feature type="region of interest" description="Disordered" evidence="5">
    <location>
        <begin position="152"/>
        <end position="189"/>
    </location>
</feature>
<name>R7T5N5_CAPTE</name>
<dbReference type="EnsemblMetazoa" id="CapteT21261">
    <property type="protein sequence ID" value="CapteP21261"/>
    <property type="gene ID" value="CapteG21261"/>
</dbReference>
<feature type="compositionally biased region" description="Basic and acidic residues" evidence="5">
    <location>
        <begin position="164"/>
        <end position="173"/>
    </location>
</feature>
<accession>R7T5N5</accession>
<dbReference type="Pfam" id="PF02535">
    <property type="entry name" value="Zip"/>
    <property type="match status" value="1"/>
</dbReference>
<dbReference type="InterPro" id="IPR003689">
    <property type="entry name" value="ZIP"/>
</dbReference>
<feature type="transmembrane region" description="Helical" evidence="6">
    <location>
        <begin position="198"/>
        <end position="219"/>
    </location>
</feature>
<keyword evidence="9" id="KW-1185">Reference proteome</keyword>
<reference evidence="8" key="3">
    <citation type="submission" date="2015-06" db="UniProtKB">
        <authorList>
            <consortium name="EnsemblMetazoa"/>
        </authorList>
    </citation>
    <scope>IDENTIFICATION</scope>
</reference>
<dbReference type="HOGENOM" id="CLU_040462_1_2_1"/>
<feature type="transmembrane region" description="Helical" evidence="6">
    <location>
        <begin position="259"/>
        <end position="281"/>
    </location>
</feature>
<feature type="transmembrane region" description="Helical" evidence="6">
    <location>
        <begin position="293"/>
        <end position="313"/>
    </location>
</feature>
<dbReference type="PANTHER" id="PTHR11040:SF140">
    <property type="entry name" value="ZRT (ZRT), IRT- (IRT-) LIKE PROTEIN TRANSPORTER"/>
    <property type="match status" value="1"/>
</dbReference>
<sequence length="361" mass="39767">MERWEAKVIALFGMFLIIFLCMILPIKVSRIITATGDKSSRILGILRCFAGGVFLGTILLHMIPETHDQIQEYLLDPRDWTFPFAELCVVGGFFFICIFERTVLTIDSKKRKQKKEQNALPTNAVLAATHADQPEGTPCPLNEVMDDAEGYTNHGFTSSHNHKQLSDEVKKEATSNGTSAQTKEELEEQAETTKTRSIVLVLALSFECIFDGLSVSLQLEERGVWNMFLAIISHEFIIAFCLGIEIVKYYSTTKVILSAFAYAMMPPVGCVIGLIITEAHLDVDLDTVELTSGLLIAIAAGIFLYCTFIGMLGEELIQDCTWEKIFATLVGCGIMCGMAAIPDPAASLHDMTTALPMTSVS</sequence>
<dbReference type="OrthoDB" id="448280at2759"/>
<reference evidence="9" key="1">
    <citation type="submission" date="2012-12" db="EMBL/GenBank/DDBJ databases">
        <authorList>
            <person name="Hellsten U."/>
            <person name="Grimwood J."/>
            <person name="Chapman J.A."/>
            <person name="Shapiro H."/>
            <person name="Aerts A."/>
            <person name="Otillar R.P."/>
            <person name="Terry A.Y."/>
            <person name="Boore J.L."/>
            <person name="Simakov O."/>
            <person name="Marletaz F."/>
            <person name="Cho S.-J."/>
            <person name="Edsinger-Gonzales E."/>
            <person name="Havlak P."/>
            <person name="Kuo D.-H."/>
            <person name="Larsson T."/>
            <person name="Lv J."/>
            <person name="Arendt D."/>
            <person name="Savage R."/>
            <person name="Osoegawa K."/>
            <person name="de Jong P."/>
            <person name="Lindberg D.R."/>
            <person name="Seaver E.C."/>
            <person name="Weisblat D.A."/>
            <person name="Putnam N.H."/>
            <person name="Grigoriev I.V."/>
            <person name="Rokhsar D.S."/>
        </authorList>
    </citation>
    <scope>NUCLEOTIDE SEQUENCE</scope>
    <source>
        <strain evidence="9">I ESC-2004</strain>
    </source>
</reference>
<evidence type="ECO:0000313" key="8">
    <source>
        <dbReference type="EnsemblMetazoa" id="CapteP21261"/>
    </source>
</evidence>
<dbReference type="OMA" id="SIMSCYA"/>
<evidence type="ECO:0000256" key="6">
    <source>
        <dbReference type="SAM" id="Phobius"/>
    </source>
</evidence>
<feature type="transmembrane region" description="Helical" evidence="6">
    <location>
        <begin position="84"/>
        <end position="104"/>
    </location>
</feature>
<evidence type="ECO:0000256" key="3">
    <source>
        <dbReference type="ARBA" id="ARBA00022989"/>
    </source>
</evidence>
<proteinExistence type="predicted"/>
<dbReference type="AlphaFoldDB" id="R7T5N5"/>
<evidence type="ECO:0000256" key="4">
    <source>
        <dbReference type="ARBA" id="ARBA00023136"/>
    </source>
</evidence>
<protein>
    <recommendedName>
        <fullName evidence="10">Zinc/iron permease</fullName>
    </recommendedName>
</protein>
<keyword evidence="4 6" id="KW-0472">Membrane</keyword>
<dbReference type="EMBL" id="KB311853">
    <property type="protein sequence ID" value="ELT88473.1"/>
    <property type="molecule type" value="Genomic_DNA"/>
</dbReference>
<dbReference type="STRING" id="283909.R7T5N5"/>